<reference evidence="1" key="1">
    <citation type="submission" date="2017-06" db="EMBL/GenBank/DDBJ databases">
        <title>Novel phages from South African skin metaviromes.</title>
        <authorList>
            <person name="van Zyl L.J."/>
            <person name="Abrahams Y."/>
            <person name="Stander E.A."/>
            <person name="Kirby B.M."/>
            <person name="Clavaud C."/>
            <person name="Farcet C."/>
            <person name="Breton L."/>
            <person name="Trindade M.I."/>
        </authorList>
    </citation>
    <scope>NUCLEOTIDE SEQUENCE</scope>
</reference>
<accession>A0A2H4JAD0</accession>
<organism evidence="1">
    <name type="scientific">uncultured Caudovirales phage</name>
    <dbReference type="NCBI Taxonomy" id="2100421"/>
    <lineage>
        <taxon>Viruses</taxon>
        <taxon>Duplodnaviria</taxon>
        <taxon>Heunggongvirae</taxon>
        <taxon>Uroviricota</taxon>
        <taxon>Caudoviricetes</taxon>
        <taxon>Peduoviridae</taxon>
        <taxon>Maltschvirus</taxon>
        <taxon>Maltschvirus maltsch</taxon>
    </lineage>
</organism>
<sequence>MMFEKMDTAAGRVRRALAVVSLIEAGGEQVTREQINEALGLLREQLQSAGEVLEQAYVLGQQKPGQAPAMMQCSAGVTCLIPTSRRPA</sequence>
<evidence type="ECO:0000313" key="1">
    <source>
        <dbReference type="EMBL" id="ASN72200.1"/>
    </source>
</evidence>
<proteinExistence type="predicted"/>
<dbReference type="EMBL" id="MF417945">
    <property type="protein sequence ID" value="ASN72200.1"/>
    <property type="molecule type" value="Genomic_DNA"/>
</dbReference>
<name>A0A2H4JAD0_9CAUD</name>
<protein>
    <submittedName>
        <fullName evidence="1">Uncharacterized protein</fullName>
    </submittedName>
</protein>
<gene>
    <name evidence="1" type="ORF">3S15_15</name>
</gene>